<feature type="compositionally biased region" description="Polar residues" evidence="1">
    <location>
        <begin position="46"/>
        <end position="55"/>
    </location>
</feature>
<dbReference type="EMBL" id="VEWN01000004">
    <property type="protein sequence ID" value="KAA1056508.1"/>
    <property type="molecule type" value="Genomic_DNA"/>
</dbReference>
<evidence type="ECO:0000313" key="2">
    <source>
        <dbReference type="EMBL" id="KAA1056508.1"/>
    </source>
</evidence>
<feature type="region of interest" description="Disordered" evidence="1">
    <location>
        <begin position="1"/>
        <end position="66"/>
    </location>
</feature>
<organism evidence="2 3">
    <name type="scientific">Azospirillum argentinense</name>
    <dbReference type="NCBI Taxonomy" id="2970906"/>
    <lineage>
        <taxon>Bacteria</taxon>
        <taxon>Pseudomonadati</taxon>
        <taxon>Pseudomonadota</taxon>
        <taxon>Alphaproteobacteria</taxon>
        <taxon>Rhodospirillales</taxon>
        <taxon>Azospirillaceae</taxon>
        <taxon>Azospirillum</taxon>
    </lineage>
</organism>
<evidence type="ECO:0000256" key="1">
    <source>
        <dbReference type="SAM" id="MobiDB-lite"/>
    </source>
</evidence>
<dbReference type="Proteomes" id="UP000325333">
    <property type="component" value="Unassembled WGS sequence"/>
</dbReference>
<protein>
    <submittedName>
        <fullName evidence="2">Uncharacterized protein</fullName>
    </submittedName>
</protein>
<comment type="caution">
    <text evidence="2">The sequence shown here is derived from an EMBL/GenBank/DDBJ whole genome shotgun (WGS) entry which is preliminary data.</text>
</comment>
<name>A0A5B0KYN1_9PROT</name>
<accession>A0A5B0KYN1</accession>
<proteinExistence type="predicted"/>
<sequence length="66" mass="6593">MRASSAIETALGRDGLGTEALGGASERRASEAGCLVTMRVPKSIGMASNTPNSHPTPEGRPGNVGG</sequence>
<dbReference type="AlphaFoldDB" id="A0A5B0KYN1"/>
<evidence type="ECO:0000313" key="3">
    <source>
        <dbReference type="Proteomes" id="UP000325333"/>
    </source>
</evidence>
<gene>
    <name evidence="2" type="ORF">FH063_004656</name>
</gene>
<reference evidence="2 3" key="1">
    <citation type="submission" date="2019-07" db="EMBL/GenBank/DDBJ databases">
        <title>Genome sequencing of the stress-tolerant strain Azospirillum brasilense Az19.</title>
        <authorList>
            <person name="Maroniche G.A."/>
            <person name="Garcia J.E."/>
            <person name="Pagnussat L."/>
            <person name="Amenta M."/>
            <person name="Creus C.M."/>
        </authorList>
    </citation>
    <scope>NUCLEOTIDE SEQUENCE [LARGE SCALE GENOMIC DNA]</scope>
    <source>
        <strain evidence="2 3">Az19</strain>
    </source>
</reference>